<dbReference type="Proteomes" id="UP000800092">
    <property type="component" value="Unassembled WGS sequence"/>
</dbReference>
<gene>
    <name evidence="1" type="ORF">EV356DRAFT_341865</name>
</gene>
<evidence type="ECO:0000313" key="1">
    <source>
        <dbReference type="EMBL" id="KAF2230431.1"/>
    </source>
</evidence>
<name>A0A6A6GXV9_VIRVR</name>
<dbReference type="AlphaFoldDB" id="A0A6A6GXV9"/>
<reference evidence="1" key="1">
    <citation type="journal article" date="2020" name="Stud. Mycol.">
        <title>101 Dothideomycetes genomes: a test case for predicting lifestyles and emergence of pathogens.</title>
        <authorList>
            <person name="Haridas S."/>
            <person name="Albert R."/>
            <person name="Binder M."/>
            <person name="Bloem J."/>
            <person name="Labutti K."/>
            <person name="Salamov A."/>
            <person name="Andreopoulos B."/>
            <person name="Baker S."/>
            <person name="Barry K."/>
            <person name="Bills G."/>
            <person name="Bluhm B."/>
            <person name="Cannon C."/>
            <person name="Castanera R."/>
            <person name="Culley D."/>
            <person name="Daum C."/>
            <person name="Ezra D."/>
            <person name="Gonzalez J."/>
            <person name="Henrissat B."/>
            <person name="Kuo A."/>
            <person name="Liang C."/>
            <person name="Lipzen A."/>
            <person name="Lutzoni F."/>
            <person name="Magnuson J."/>
            <person name="Mondo S."/>
            <person name="Nolan M."/>
            <person name="Ohm R."/>
            <person name="Pangilinan J."/>
            <person name="Park H.-J."/>
            <person name="Ramirez L."/>
            <person name="Alfaro M."/>
            <person name="Sun H."/>
            <person name="Tritt A."/>
            <person name="Yoshinaga Y."/>
            <person name="Zwiers L.-H."/>
            <person name="Turgeon B."/>
            <person name="Goodwin S."/>
            <person name="Spatafora J."/>
            <person name="Crous P."/>
            <person name="Grigoriev I."/>
        </authorList>
    </citation>
    <scope>NUCLEOTIDE SEQUENCE</scope>
    <source>
        <strain evidence="1">Tuck. ex Michener</strain>
    </source>
</reference>
<evidence type="ECO:0000313" key="2">
    <source>
        <dbReference type="Proteomes" id="UP000800092"/>
    </source>
</evidence>
<organism evidence="1 2">
    <name type="scientific">Viridothelium virens</name>
    <name type="common">Speckled blister lichen</name>
    <name type="synonym">Trypethelium virens</name>
    <dbReference type="NCBI Taxonomy" id="1048519"/>
    <lineage>
        <taxon>Eukaryota</taxon>
        <taxon>Fungi</taxon>
        <taxon>Dikarya</taxon>
        <taxon>Ascomycota</taxon>
        <taxon>Pezizomycotina</taxon>
        <taxon>Dothideomycetes</taxon>
        <taxon>Dothideomycetes incertae sedis</taxon>
        <taxon>Trypetheliales</taxon>
        <taxon>Trypetheliaceae</taxon>
        <taxon>Viridothelium</taxon>
    </lineage>
</organism>
<accession>A0A6A6GXV9</accession>
<keyword evidence="2" id="KW-1185">Reference proteome</keyword>
<sequence length="152" mass="17786">MVDEPRQLLGRPFFFPGGNFATQDFRIECFWIPRINLPEDWRQSSTPRIELERFRLSARPLRQVSSNKGPCTLTHRRSATLQAPLSKSMSVWMHGLQCRPSLKEKNVFQKTTSSENMQGSRNGHCLDGMRIRMKSWKNIHQKQLDLAPRAYR</sequence>
<protein>
    <submittedName>
        <fullName evidence="1">Uncharacterized protein</fullName>
    </submittedName>
</protein>
<proteinExistence type="predicted"/>
<dbReference type="EMBL" id="ML991841">
    <property type="protein sequence ID" value="KAF2230431.1"/>
    <property type="molecule type" value="Genomic_DNA"/>
</dbReference>